<accession>A0A942E5F8</accession>
<sequence>MTYHAAVWIDHQEAKIFHLTTQNIEKDAVHNGVPNHHVHRKADHLGLGKTALEPAFMTDIADTLVGAQAILLAGPGQARIELMRFLEKSHPAIAANVWDNQPMDHPTDPQIVAAARTYFNGADRMHG</sequence>
<protein>
    <recommendedName>
        <fullName evidence="3">Translational machinery protein</fullName>
    </recommendedName>
</protein>
<dbReference type="InterPro" id="IPR042226">
    <property type="entry name" value="eFR1_2_sf"/>
</dbReference>
<evidence type="ECO:0000313" key="1">
    <source>
        <dbReference type="EMBL" id="MBS3848330.1"/>
    </source>
</evidence>
<evidence type="ECO:0008006" key="3">
    <source>
        <dbReference type="Google" id="ProtNLM"/>
    </source>
</evidence>
<dbReference type="AlphaFoldDB" id="A0A942E5F8"/>
<organism evidence="1 2">
    <name type="scientific">Devosia litorisediminis</name>
    <dbReference type="NCBI Taxonomy" id="2829817"/>
    <lineage>
        <taxon>Bacteria</taxon>
        <taxon>Pseudomonadati</taxon>
        <taxon>Pseudomonadota</taxon>
        <taxon>Alphaproteobacteria</taxon>
        <taxon>Hyphomicrobiales</taxon>
        <taxon>Devosiaceae</taxon>
        <taxon>Devosia</taxon>
    </lineage>
</organism>
<name>A0A942E5F8_9HYPH</name>
<gene>
    <name evidence="1" type="ORF">KD146_06425</name>
</gene>
<dbReference type="RefSeq" id="WP_212657885.1">
    <property type="nucleotide sequence ID" value="NZ_JAGXTP010000001.1"/>
</dbReference>
<dbReference type="EMBL" id="JAGXTP010000001">
    <property type="protein sequence ID" value="MBS3848330.1"/>
    <property type="molecule type" value="Genomic_DNA"/>
</dbReference>
<dbReference type="Gene3D" id="3.30.420.60">
    <property type="entry name" value="eRF1 domain 2"/>
    <property type="match status" value="1"/>
</dbReference>
<dbReference type="Proteomes" id="UP000678281">
    <property type="component" value="Unassembled WGS sequence"/>
</dbReference>
<reference evidence="1" key="1">
    <citation type="submission" date="2021-04" db="EMBL/GenBank/DDBJ databases">
        <title>Devosia litorisediminis sp. nov., isolated from a sand dune.</title>
        <authorList>
            <person name="Park S."/>
            <person name="Yoon J.-H."/>
        </authorList>
    </citation>
    <scope>NUCLEOTIDE SEQUENCE</scope>
    <source>
        <strain evidence="1">BSSL-BM10</strain>
    </source>
</reference>
<comment type="caution">
    <text evidence="1">The sequence shown here is derived from an EMBL/GenBank/DDBJ whole genome shotgun (WGS) entry which is preliminary data.</text>
</comment>
<keyword evidence="2" id="KW-1185">Reference proteome</keyword>
<dbReference type="SUPFAM" id="SSF53137">
    <property type="entry name" value="Translational machinery components"/>
    <property type="match status" value="1"/>
</dbReference>
<evidence type="ECO:0000313" key="2">
    <source>
        <dbReference type="Proteomes" id="UP000678281"/>
    </source>
</evidence>
<proteinExistence type="predicted"/>